<reference evidence="1 2" key="1">
    <citation type="submission" date="2019-03" db="EMBL/GenBank/DDBJ databases">
        <title>Genomic Encyclopedia of Type Strains, Phase IV (KMG-IV): sequencing the most valuable type-strain genomes for metagenomic binning, comparative biology and taxonomic classification.</title>
        <authorList>
            <person name="Goeker M."/>
        </authorList>
    </citation>
    <scope>NUCLEOTIDE SEQUENCE [LARGE SCALE GENOMIC DNA]</scope>
    <source>
        <strain evidence="1 2">DSM 24984</strain>
    </source>
</reference>
<dbReference type="RefSeq" id="WP_132874705.1">
    <property type="nucleotide sequence ID" value="NZ_SMGG01000009.1"/>
</dbReference>
<protein>
    <submittedName>
        <fullName evidence="1">Uncharacterized protein</fullName>
    </submittedName>
</protein>
<dbReference type="Proteomes" id="UP000294614">
    <property type="component" value="Unassembled WGS sequence"/>
</dbReference>
<dbReference type="AlphaFoldDB" id="A0A4R1K2B4"/>
<dbReference type="OrthoDB" id="9952958at2"/>
<gene>
    <name evidence="1" type="ORF">C8D98_2744</name>
</gene>
<comment type="caution">
    <text evidence="1">The sequence shown here is derived from an EMBL/GenBank/DDBJ whole genome shotgun (WGS) entry which is preliminary data.</text>
</comment>
<dbReference type="EMBL" id="SMGG01000009">
    <property type="protein sequence ID" value="TCK58166.1"/>
    <property type="molecule type" value="Genomic_DNA"/>
</dbReference>
<sequence>MTAFITKAVIAATGNILYAFFTERMVSRVILEVLKTLAAKTSNRLDDEIIGQLEKSMNL</sequence>
<accession>A0A4R1K2B4</accession>
<organism evidence="1 2">
    <name type="scientific">Seleniivibrio woodruffii</name>
    <dbReference type="NCBI Taxonomy" id="1078050"/>
    <lineage>
        <taxon>Bacteria</taxon>
        <taxon>Pseudomonadati</taxon>
        <taxon>Deferribacterota</taxon>
        <taxon>Deferribacteres</taxon>
        <taxon>Deferribacterales</taxon>
        <taxon>Geovibrionaceae</taxon>
        <taxon>Seleniivibrio</taxon>
    </lineage>
</organism>
<evidence type="ECO:0000313" key="1">
    <source>
        <dbReference type="EMBL" id="TCK58166.1"/>
    </source>
</evidence>
<evidence type="ECO:0000313" key="2">
    <source>
        <dbReference type="Proteomes" id="UP000294614"/>
    </source>
</evidence>
<proteinExistence type="predicted"/>
<name>A0A4R1K2B4_9BACT</name>
<keyword evidence="2" id="KW-1185">Reference proteome</keyword>